<evidence type="ECO:0000256" key="1">
    <source>
        <dbReference type="ARBA" id="ARBA00004141"/>
    </source>
</evidence>
<name>A0A345PB50_9GAMM</name>
<sequence length="452" mass="49541">MAHHHTPTYTLGLLLSLYIAQGLPAGFLTQALPAILRQYHVSLTVIGWSGLLLFPWAVKFLWAPVVDHHYSEKVGQSRSWILPMSSLAILILLCVAMFEPTSLVHPTSAFVLFGLLFLLSIVGATQDIATDGLAVRMLGSEARSAGNAVQVTGYRIGLIVGGGLLLIVMDYWSWMAVFFAMIGLVILNTLPVLFFKEPLWLERKAKQTNHIQPSRSDQLSSVEQLKMKVSQFWAKFQIQFGYFWSNTEMRAWLLVLLVFKIADYMSSGMVKPMMVDMGFSLSKIGFWGTILGSASSLVGAALAALLMRHMRRVTALWVFNGLQALTTGLYSLIALLHSQGYALQGWELYAANAIEHVAAAMAMVGLLTVAMDYARPAHAGSDFTFQVCAMTILGGMGYLISGYLANGLGYTAQFGLSAGLGIVLLLPILYWGRLFHQPPTASTSLHIKQLGE</sequence>
<dbReference type="InterPro" id="IPR036259">
    <property type="entry name" value="MFS_trans_sf"/>
</dbReference>
<dbReference type="GO" id="GO:0016020">
    <property type="term" value="C:membrane"/>
    <property type="evidence" value="ECO:0007669"/>
    <property type="project" value="UniProtKB-SubCell"/>
</dbReference>
<keyword evidence="8" id="KW-1185">Reference proteome</keyword>
<dbReference type="KEGG" id="mbah:HYN46_03515"/>
<evidence type="ECO:0000256" key="3">
    <source>
        <dbReference type="ARBA" id="ARBA00022692"/>
    </source>
</evidence>
<evidence type="ECO:0000256" key="4">
    <source>
        <dbReference type="ARBA" id="ARBA00022989"/>
    </source>
</evidence>
<evidence type="ECO:0000313" key="7">
    <source>
        <dbReference type="EMBL" id="AXI04509.1"/>
    </source>
</evidence>
<proteinExistence type="predicted"/>
<accession>A0A345PB50</accession>
<dbReference type="PANTHER" id="PTHR12778">
    <property type="entry name" value="SOLUTE CARRIER FAMILY 33 ACETYL-COA TRANSPORTER -RELATED"/>
    <property type="match status" value="1"/>
</dbReference>
<evidence type="ECO:0000313" key="8">
    <source>
        <dbReference type="Proteomes" id="UP000253940"/>
    </source>
</evidence>
<dbReference type="InterPro" id="IPR004752">
    <property type="entry name" value="AmpG_permease/AT-1"/>
</dbReference>
<feature type="transmembrane region" description="Helical" evidence="6">
    <location>
        <begin position="174"/>
        <end position="195"/>
    </location>
</feature>
<keyword evidence="4 6" id="KW-1133">Transmembrane helix</keyword>
<dbReference type="AlphaFoldDB" id="A0A345PB50"/>
<keyword evidence="3 6" id="KW-0812">Transmembrane</keyword>
<feature type="transmembrane region" description="Helical" evidence="6">
    <location>
        <begin position="410"/>
        <end position="431"/>
    </location>
</feature>
<protein>
    <submittedName>
        <fullName evidence="7">MFS transporter</fullName>
    </submittedName>
</protein>
<dbReference type="SUPFAM" id="SSF103473">
    <property type="entry name" value="MFS general substrate transporter"/>
    <property type="match status" value="1"/>
</dbReference>
<dbReference type="PANTHER" id="PTHR12778:SF10">
    <property type="entry name" value="MAJOR FACILITATOR SUPERFAMILY DOMAIN-CONTAINING PROTEIN 3"/>
    <property type="match status" value="1"/>
</dbReference>
<dbReference type="EMBL" id="CP031222">
    <property type="protein sequence ID" value="AXI04509.1"/>
    <property type="molecule type" value="Genomic_DNA"/>
</dbReference>
<feature type="transmembrane region" description="Helical" evidence="6">
    <location>
        <begin position="249"/>
        <end position="266"/>
    </location>
</feature>
<dbReference type="InterPro" id="IPR024371">
    <property type="entry name" value="AcetylCoA_trans_1-like"/>
</dbReference>
<keyword evidence="2" id="KW-0813">Transport</keyword>
<dbReference type="GO" id="GO:0035348">
    <property type="term" value="P:acetyl-CoA transmembrane transport"/>
    <property type="evidence" value="ECO:0007669"/>
    <property type="project" value="InterPro"/>
</dbReference>
<dbReference type="Proteomes" id="UP000253940">
    <property type="component" value="Chromosome"/>
</dbReference>
<comment type="subcellular location">
    <subcellularLocation>
        <location evidence="1">Membrane</location>
        <topology evidence="1">Multi-pass membrane protein</topology>
    </subcellularLocation>
</comment>
<dbReference type="Pfam" id="PF13000">
    <property type="entry name" value="Acatn"/>
    <property type="match status" value="1"/>
</dbReference>
<feature type="transmembrane region" description="Helical" evidence="6">
    <location>
        <begin position="286"/>
        <end position="307"/>
    </location>
</feature>
<feature type="transmembrane region" description="Helical" evidence="6">
    <location>
        <begin position="348"/>
        <end position="371"/>
    </location>
</feature>
<evidence type="ECO:0000256" key="5">
    <source>
        <dbReference type="ARBA" id="ARBA00023136"/>
    </source>
</evidence>
<evidence type="ECO:0000256" key="6">
    <source>
        <dbReference type="SAM" id="Phobius"/>
    </source>
</evidence>
<dbReference type="GO" id="GO:0008521">
    <property type="term" value="F:acetyl-CoA transmembrane transporter activity"/>
    <property type="evidence" value="ECO:0007669"/>
    <property type="project" value="InterPro"/>
</dbReference>
<feature type="transmembrane region" description="Helical" evidence="6">
    <location>
        <begin position="314"/>
        <end position="336"/>
    </location>
</feature>
<feature type="transmembrane region" description="Helical" evidence="6">
    <location>
        <begin position="104"/>
        <end position="124"/>
    </location>
</feature>
<keyword evidence="5 6" id="KW-0472">Membrane</keyword>
<dbReference type="OrthoDB" id="9787815at2"/>
<feature type="transmembrane region" description="Helical" evidence="6">
    <location>
        <begin position="383"/>
        <end position="404"/>
    </location>
</feature>
<reference evidence="7 8" key="1">
    <citation type="submission" date="2018-07" db="EMBL/GenBank/DDBJ databases">
        <title>Genome sequencing of Moraxellaceae gen. HYN0046.</title>
        <authorList>
            <person name="Kim M."/>
            <person name="Yi H."/>
        </authorList>
    </citation>
    <scope>NUCLEOTIDE SEQUENCE [LARGE SCALE GENOMIC DNA]</scope>
    <source>
        <strain evidence="7 8">HYN0046</strain>
    </source>
</reference>
<evidence type="ECO:0000256" key="2">
    <source>
        <dbReference type="ARBA" id="ARBA00022448"/>
    </source>
</evidence>
<feature type="transmembrane region" description="Helical" evidence="6">
    <location>
        <begin position="145"/>
        <end position="168"/>
    </location>
</feature>
<feature type="transmembrane region" description="Helical" evidence="6">
    <location>
        <begin position="79"/>
        <end position="98"/>
    </location>
</feature>
<dbReference type="Gene3D" id="1.20.1250.20">
    <property type="entry name" value="MFS general substrate transporter like domains"/>
    <property type="match status" value="1"/>
</dbReference>
<feature type="transmembrane region" description="Helical" evidence="6">
    <location>
        <begin position="38"/>
        <end position="58"/>
    </location>
</feature>
<dbReference type="CDD" id="cd17485">
    <property type="entry name" value="MFS_MFSD3"/>
    <property type="match status" value="1"/>
</dbReference>
<organism evidence="7 8">
    <name type="scientific">Aquirhabdus parva</name>
    <dbReference type="NCBI Taxonomy" id="2283318"/>
    <lineage>
        <taxon>Bacteria</taxon>
        <taxon>Pseudomonadati</taxon>
        <taxon>Pseudomonadota</taxon>
        <taxon>Gammaproteobacteria</taxon>
        <taxon>Moraxellales</taxon>
        <taxon>Moraxellaceae</taxon>
        <taxon>Aquirhabdus</taxon>
    </lineage>
</organism>
<gene>
    <name evidence="7" type="ORF">HYN46_03515</name>
</gene>